<dbReference type="eggNOG" id="COG2866">
    <property type="taxonomic scope" value="Bacteria"/>
</dbReference>
<sequence>MKSVPPVQNPASPRDIKLALPKRPPQERKRLKKALPELLWLERLINTYSSTLDASCEGLLPWQGLQLPFYCLTLGGSAADKKTPVLLITGGVHGIERIGSQVILAWLSSLLSRLEWDSALQQKLSRLRLVVVPIVNPVGMFANRRANGNGVDLNRNGLVTAEDKVPFLVGGHRIGSWLPWYRGSAGQPQELEYRLLQQVVEREVYPRAMAMALDLHSGFGTHDRLWFPYAYRKKLIGSIENYLALKLLWERCFPHHNYIFEPQSIHYLSHGDIWDDFYLQAKKRENHTFIPLTLEMGSWAWVKKRPAQIFNFAGMFNPQKAHRHSRVLRRHLSLLDFLLSAAIDYREWLPVDEQVKLLKQAAHVLWN</sequence>
<protein>
    <recommendedName>
        <fullName evidence="7">Peptidase M14 domain-containing protein</fullName>
    </recommendedName>
</protein>
<keyword evidence="9" id="KW-1185">Reference proteome</keyword>
<dbReference type="AlphaFoldDB" id="C5BLD6"/>
<keyword evidence="6" id="KW-0482">Metalloprotease</keyword>
<dbReference type="OrthoDB" id="9779324at2"/>
<dbReference type="PANTHER" id="PTHR11705:SF143">
    <property type="entry name" value="SLL0236 PROTEIN"/>
    <property type="match status" value="1"/>
</dbReference>
<comment type="similarity">
    <text evidence="2">Belongs to the peptidase M14 family.</text>
</comment>
<evidence type="ECO:0000313" key="8">
    <source>
        <dbReference type="EMBL" id="ACR13433.1"/>
    </source>
</evidence>
<dbReference type="KEGG" id="ttu:TERTU_0151"/>
<dbReference type="RefSeq" id="WP_015819547.1">
    <property type="nucleotide sequence ID" value="NC_012997.1"/>
</dbReference>
<dbReference type="GO" id="GO:0005615">
    <property type="term" value="C:extracellular space"/>
    <property type="evidence" value="ECO:0007669"/>
    <property type="project" value="TreeGrafter"/>
</dbReference>
<dbReference type="EMBL" id="CP001614">
    <property type="protein sequence ID" value="ACR13433.1"/>
    <property type="molecule type" value="Genomic_DNA"/>
</dbReference>
<evidence type="ECO:0000256" key="5">
    <source>
        <dbReference type="ARBA" id="ARBA00022833"/>
    </source>
</evidence>
<feature type="domain" description="Peptidase M14" evidence="7">
    <location>
        <begin position="40"/>
        <end position="295"/>
    </location>
</feature>
<organism evidence="8 9">
    <name type="scientific">Teredinibacter turnerae (strain ATCC 39867 / T7901)</name>
    <dbReference type="NCBI Taxonomy" id="377629"/>
    <lineage>
        <taxon>Bacteria</taxon>
        <taxon>Pseudomonadati</taxon>
        <taxon>Pseudomonadota</taxon>
        <taxon>Gammaproteobacteria</taxon>
        <taxon>Cellvibrionales</taxon>
        <taxon>Cellvibrionaceae</taxon>
        <taxon>Teredinibacter</taxon>
    </lineage>
</organism>
<name>C5BLD6_TERTT</name>
<evidence type="ECO:0000259" key="7">
    <source>
        <dbReference type="SMART" id="SM00631"/>
    </source>
</evidence>
<evidence type="ECO:0000256" key="4">
    <source>
        <dbReference type="ARBA" id="ARBA00022801"/>
    </source>
</evidence>
<keyword evidence="4" id="KW-0378">Hydrolase</keyword>
<dbReference type="GO" id="GO:0006508">
    <property type="term" value="P:proteolysis"/>
    <property type="evidence" value="ECO:0007669"/>
    <property type="project" value="UniProtKB-KW"/>
</dbReference>
<dbReference type="Proteomes" id="UP000009080">
    <property type="component" value="Chromosome"/>
</dbReference>
<dbReference type="STRING" id="377629.TERTU_0151"/>
<evidence type="ECO:0000256" key="3">
    <source>
        <dbReference type="ARBA" id="ARBA00022670"/>
    </source>
</evidence>
<dbReference type="GO" id="GO:0004181">
    <property type="term" value="F:metallocarboxypeptidase activity"/>
    <property type="evidence" value="ECO:0007669"/>
    <property type="project" value="InterPro"/>
</dbReference>
<dbReference type="Pfam" id="PF00246">
    <property type="entry name" value="Peptidase_M14"/>
    <property type="match status" value="1"/>
</dbReference>
<proteinExistence type="inferred from homology"/>
<gene>
    <name evidence="8" type="ordered locus">TERTU_0151</name>
</gene>
<reference evidence="8 9" key="1">
    <citation type="journal article" date="2009" name="PLoS ONE">
        <title>The complete genome of Teredinibacter turnerae T7901: an intracellular endosymbiont of marine wood-boring bivalves (shipworms).</title>
        <authorList>
            <person name="Yang J.C."/>
            <person name="Madupu R."/>
            <person name="Durkin A.S."/>
            <person name="Ekborg N.A."/>
            <person name="Pedamallu C.S."/>
            <person name="Hostetler J.B."/>
            <person name="Radune D."/>
            <person name="Toms B.S."/>
            <person name="Henrissat B."/>
            <person name="Coutinho P.M."/>
            <person name="Schwarz S."/>
            <person name="Field L."/>
            <person name="Trindade-Silva A.E."/>
            <person name="Soares C.A.G."/>
            <person name="Elshahawi S."/>
            <person name="Hanora A."/>
            <person name="Schmidt E.W."/>
            <person name="Haygood M.G."/>
            <person name="Posfai J."/>
            <person name="Benner J."/>
            <person name="Madinger C."/>
            <person name="Nove J."/>
            <person name="Anton B."/>
            <person name="Chaudhary K."/>
            <person name="Foster J."/>
            <person name="Holman A."/>
            <person name="Kumar S."/>
            <person name="Lessard P.A."/>
            <person name="Luyten Y.A."/>
            <person name="Slatko B."/>
            <person name="Wood N."/>
            <person name="Wu B."/>
            <person name="Teplitski M."/>
            <person name="Mougous J.D."/>
            <person name="Ward N."/>
            <person name="Eisen J.A."/>
            <person name="Badger J.H."/>
            <person name="Distel D.L."/>
        </authorList>
    </citation>
    <scope>NUCLEOTIDE SEQUENCE [LARGE SCALE GENOMIC DNA]</scope>
    <source>
        <strain evidence="9">ATCC 39867 / T7901</strain>
    </source>
</reference>
<dbReference type="HOGENOM" id="CLU_830613_0_0_6"/>
<keyword evidence="5" id="KW-0862">Zinc</keyword>
<dbReference type="Gene3D" id="3.40.630.10">
    <property type="entry name" value="Zn peptidases"/>
    <property type="match status" value="1"/>
</dbReference>
<dbReference type="SUPFAM" id="SSF53187">
    <property type="entry name" value="Zn-dependent exopeptidases"/>
    <property type="match status" value="1"/>
</dbReference>
<evidence type="ECO:0000256" key="2">
    <source>
        <dbReference type="ARBA" id="ARBA00005988"/>
    </source>
</evidence>
<evidence type="ECO:0000313" key="9">
    <source>
        <dbReference type="Proteomes" id="UP000009080"/>
    </source>
</evidence>
<dbReference type="InterPro" id="IPR000834">
    <property type="entry name" value="Peptidase_M14"/>
</dbReference>
<accession>C5BLD6</accession>
<evidence type="ECO:0000256" key="1">
    <source>
        <dbReference type="ARBA" id="ARBA00001947"/>
    </source>
</evidence>
<dbReference type="PANTHER" id="PTHR11705">
    <property type="entry name" value="PROTEASE FAMILY M14 CARBOXYPEPTIDASE A,B"/>
    <property type="match status" value="1"/>
</dbReference>
<evidence type="ECO:0000256" key="6">
    <source>
        <dbReference type="ARBA" id="ARBA00023049"/>
    </source>
</evidence>
<keyword evidence="3" id="KW-0645">Protease</keyword>
<dbReference type="GO" id="GO:0008270">
    <property type="term" value="F:zinc ion binding"/>
    <property type="evidence" value="ECO:0007669"/>
    <property type="project" value="InterPro"/>
</dbReference>
<dbReference type="SMART" id="SM00631">
    <property type="entry name" value="Zn_pept"/>
    <property type="match status" value="1"/>
</dbReference>
<comment type="cofactor">
    <cofactor evidence="1">
        <name>Zn(2+)</name>
        <dbReference type="ChEBI" id="CHEBI:29105"/>
    </cofactor>
</comment>